<dbReference type="InterPro" id="IPR013783">
    <property type="entry name" value="Ig-like_fold"/>
</dbReference>
<name>A0ABX7U1G3_STRCY</name>
<feature type="compositionally biased region" description="Gly residues" evidence="5">
    <location>
        <begin position="317"/>
        <end position="341"/>
    </location>
</feature>
<dbReference type="RefSeq" id="WP_243769431.1">
    <property type="nucleotide sequence ID" value="NZ_CP071839.1"/>
</dbReference>
<feature type="transmembrane region" description="Helical" evidence="6">
    <location>
        <begin position="401"/>
        <end position="420"/>
    </location>
</feature>
<feature type="region of interest" description="Disordered" evidence="5">
    <location>
        <begin position="302"/>
        <end position="401"/>
    </location>
</feature>
<feature type="compositionally biased region" description="Low complexity" evidence="5">
    <location>
        <begin position="342"/>
        <end position="401"/>
    </location>
</feature>
<evidence type="ECO:0000256" key="7">
    <source>
        <dbReference type="SAM" id="SignalP"/>
    </source>
</evidence>
<evidence type="ECO:0000256" key="5">
    <source>
        <dbReference type="SAM" id="MobiDB-lite"/>
    </source>
</evidence>
<evidence type="ECO:0000256" key="6">
    <source>
        <dbReference type="SAM" id="Phobius"/>
    </source>
</evidence>
<accession>A0ABX7U1G3</accession>
<dbReference type="InterPro" id="IPR019931">
    <property type="entry name" value="LPXTG_anchor"/>
</dbReference>
<keyword evidence="6" id="KW-1133">Transmembrane helix</keyword>
<protein>
    <recommendedName>
        <fullName evidence="8">Gram-positive cocci surface proteins LPxTG domain-containing protein</fullName>
    </recommendedName>
</protein>
<evidence type="ECO:0000313" key="10">
    <source>
        <dbReference type="Proteomes" id="UP000663908"/>
    </source>
</evidence>
<evidence type="ECO:0000256" key="1">
    <source>
        <dbReference type="ARBA" id="ARBA00022512"/>
    </source>
</evidence>
<gene>
    <name evidence="9" type="ORF">S1361_36430</name>
</gene>
<keyword evidence="6" id="KW-0472">Membrane</keyword>
<keyword evidence="1" id="KW-0134">Cell wall</keyword>
<organism evidence="9 10">
    <name type="scientific">Streptomyces cyanogenus</name>
    <dbReference type="NCBI Taxonomy" id="80860"/>
    <lineage>
        <taxon>Bacteria</taxon>
        <taxon>Bacillati</taxon>
        <taxon>Actinomycetota</taxon>
        <taxon>Actinomycetes</taxon>
        <taxon>Kitasatosporales</taxon>
        <taxon>Streptomycetaceae</taxon>
        <taxon>Streptomyces</taxon>
    </lineage>
</organism>
<evidence type="ECO:0000256" key="4">
    <source>
        <dbReference type="ARBA" id="ARBA00023088"/>
    </source>
</evidence>
<keyword evidence="4" id="KW-0572">Peptidoglycan-anchor</keyword>
<evidence type="ECO:0000256" key="3">
    <source>
        <dbReference type="ARBA" id="ARBA00022729"/>
    </source>
</evidence>
<dbReference type="Proteomes" id="UP000663908">
    <property type="component" value="Chromosome"/>
</dbReference>
<sequence length="427" mass="42409">MRSPLRSTAAAVAAAAIGIGVPALAVPVAHAEEVAAPDLVISTLPTASPKPGEIYDHPVTVTNKGTAPAAHVTFRIRLTRGLDFPDQAKGCTYSTLADHVRQALCELDTVVEPGASITTSVRFKALPQALMEAVEYGTGRTGETPGEGFGDSYRRLALTADSTADLAAEGDLVEGAPGSRVTVTATLRNNGPGWIRNEESDDQPALMVRIPEGTVAKAVPEDCEPFGVDGPTGPSEPGHARYVCLPADHTIDVDQSLDYTFVLEIGKTARNTKGRVTAGSVYGIHPAFDKNPANDTAYLAVDVTGGEDPGTSTAGGTTTGGSGTGGGDPHGQSTGGSGTTGTTGTTGTSGTSGTSGSTDTSGGTSGTTGTSGPAVTGSTTSGSGTATGGTLASTGSDGMPLLAAGAVGATALGGLVLAAVRRRSTGR</sequence>
<dbReference type="EMBL" id="CP071839">
    <property type="protein sequence ID" value="QTE02878.1"/>
    <property type="molecule type" value="Genomic_DNA"/>
</dbReference>
<dbReference type="Gene3D" id="2.60.40.10">
    <property type="entry name" value="Immunoglobulins"/>
    <property type="match status" value="1"/>
</dbReference>
<dbReference type="PROSITE" id="PS50847">
    <property type="entry name" value="GRAM_POS_ANCHORING"/>
    <property type="match status" value="1"/>
</dbReference>
<feature type="chain" id="PRO_5046641256" description="Gram-positive cocci surface proteins LPxTG domain-containing protein" evidence="7">
    <location>
        <begin position="26"/>
        <end position="427"/>
    </location>
</feature>
<keyword evidence="3 7" id="KW-0732">Signal</keyword>
<evidence type="ECO:0000256" key="2">
    <source>
        <dbReference type="ARBA" id="ARBA00022525"/>
    </source>
</evidence>
<reference evidence="9 10" key="1">
    <citation type="submission" date="2021-03" db="EMBL/GenBank/DDBJ databases">
        <title>Complete genome sequence of Streptomyces cyanogenus S136, producer of anticancer angucycline landomycin A.</title>
        <authorList>
            <person name="Hrab P."/>
            <person name="Ruckert C."/>
            <person name="Busche T."/>
            <person name="Ostash I."/>
            <person name="Kalinowski J."/>
            <person name="Fedorenko V."/>
            <person name="Yushchuk O."/>
            <person name="Ostash B."/>
        </authorList>
    </citation>
    <scope>NUCLEOTIDE SEQUENCE [LARGE SCALE GENOMIC DNA]</scope>
    <source>
        <strain evidence="9 10">S136</strain>
    </source>
</reference>
<evidence type="ECO:0000313" key="9">
    <source>
        <dbReference type="EMBL" id="QTE02878.1"/>
    </source>
</evidence>
<keyword evidence="2" id="KW-0964">Secreted</keyword>
<proteinExistence type="predicted"/>
<keyword evidence="10" id="KW-1185">Reference proteome</keyword>
<evidence type="ECO:0000259" key="8">
    <source>
        <dbReference type="PROSITE" id="PS50847"/>
    </source>
</evidence>
<feature type="signal peptide" evidence="7">
    <location>
        <begin position="1"/>
        <end position="25"/>
    </location>
</feature>
<feature type="domain" description="Gram-positive cocci surface proteins LPxTG" evidence="8">
    <location>
        <begin position="391"/>
        <end position="427"/>
    </location>
</feature>
<keyword evidence="6" id="KW-0812">Transmembrane</keyword>